<dbReference type="InterPro" id="IPR051474">
    <property type="entry name" value="Anti-sigma-K/W_factor"/>
</dbReference>
<feature type="transmembrane region" description="Helical" evidence="11">
    <location>
        <begin position="126"/>
        <end position="147"/>
    </location>
</feature>
<comment type="caution">
    <text evidence="13">The sequence shown here is derived from an EMBL/GenBank/DDBJ whole genome shotgun (WGS) entry which is preliminary data.</text>
</comment>
<keyword evidence="6" id="KW-0805">Transcription regulation</keyword>
<evidence type="ECO:0000256" key="4">
    <source>
        <dbReference type="ARBA" id="ARBA00022692"/>
    </source>
</evidence>
<dbReference type="Pfam" id="PF10099">
    <property type="entry name" value="RskA_C"/>
    <property type="match status" value="1"/>
</dbReference>
<evidence type="ECO:0000256" key="2">
    <source>
        <dbReference type="ARBA" id="ARBA00004236"/>
    </source>
</evidence>
<name>A0A2M8WW84_9MICO</name>
<evidence type="ECO:0000256" key="5">
    <source>
        <dbReference type="ARBA" id="ARBA00022989"/>
    </source>
</evidence>
<dbReference type="PANTHER" id="PTHR37461">
    <property type="entry name" value="ANTI-SIGMA-K FACTOR RSKA"/>
    <property type="match status" value="1"/>
</dbReference>
<dbReference type="GO" id="GO:0016989">
    <property type="term" value="F:sigma factor antagonist activity"/>
    <property type="evidence" value="ECO:0007669"/>
    <property type="project" value="TreeGrafter"/>
</dbReference>
<evidence type="ECO:0000256" key="6">
    <source>
        <dbReference type="ARBA" id="ARBA00023015"/>
    </source>
</evidence>
<dbReference type="Gene3D" id="1.10.10.1320">
    <property type="entry name" value="Anti-sigma factor, zinc-finger domain"/>
    <property type="match status" value="1"/>
</dbReference>
<dbReference type="Proteomes" id="UP000231586">
    <property type="component" value="Unassembled WGS sequence"/>
</dbReference>
<evidence type="ECO:0000256" key="3">
    <source>
        <dbReference type="ARBA" id="ARBA00022475"/>
    </source>
</evidence>
<feature type="domain" description="Anti-sigma K factor RskA C-terminal" evidence="12">
    <location>
        <begin position="129"/>
        <end position="263"/>
    </location>
</feature>
<dbReference type="GO" id="GO:0006417">
    <property type="term" value="P:regulation of translation"/>
    <property type="evidence" value="ECO:0007669"/>
    <property type="project" value="TreeGrafter"/>
</dbReference>
<accession>A0A2M8WW84</accession>
<evidence type="ECO:0000256" key="7">
    <source>
        <dbReference type="ARBA" id="ARBA00023136"/>
    </source>
</evidence>
<evidence type="ECO:0000256" key="10">
    <source>
        <dbReference type="ARBA" id="ARBA00030803"/>
    </source>
</evidence>
<gene>
    <name evidence="13" type="ORF">CLV34_1027</name>
</gene>
<evidence type="ECO:0000313" key="13">
    <source>
        <dbReference type="EMBL" id="PJI95171.1"/>
    </source>
</evidence>
<evidence type="ECO:0000256" key="9">
    <source>
        <dbReference type="ARBA" id="ARBA00029829"/>
    </source>
</evidence>
<dbReference type="EMBL" id="PGTZ01000006">
    <property type="protein sequence ID" value="PJI95171.1"/>
    <property type="molecule type" value="Genomic_DNA"/>
</dbReference>
<comment type="subcellular location">
    <subcellularLocation>
        <location evidence="2">Cell membrane</location>
    </subcellularLocation>
    <subcellularLocation>
        <location evidence="1">Membrane</location>
        <topology evidence="1">Single-pass membrane protein</topology>
    </subcellularLocation>
</comment>
<evidence type="ECO:0000256" key="11">
    <source>
        <dbReference type="SAM" id="Phobius"/>
    </source>
</evidence>
<keyword evidence="4 11" id="KW-0812">Transmembrane</keyword>
<dbReference type="RefSeq" id="WP_157803702.1">
    <property type="nucleotide sequence ID" value="NZ_PGTZ01000006.1"/>
</dbReference>
<dbReference type="InterPro" id="IPR041916">
    <property type="entry name" value="Anti_sigma_zinc_sf"/>
</dbReference>
<organism evidence="13 14">
    <name type="scientific">Luteimicrobium subarcticum</name>
    <dbReference type="NCBI Taxonomy" id="620910"/>
    <lineage>
        <taxon>Bacteria</taxon>
        <taxon>Bacillati</taxon>
        <taxon>Actinomycetota</taxon>
        <taxon>Actinomycetes</taxon>
        <taxon>Micrococcales</taxon>
        <taxon>Luteimicrobium</taxon>
    </lineage>
</organism>
<keyword evidence="3" id="KW-1003">Cell membrane</keyword>
<evidence type="ECO:0000256" key="1">
    <source>
        <dbReference type="ARBA" id="ARBA00004167"/>
    </source>
</evidence>
<evidence type="ECO:0000259" key="12">
    <source>
        <dbReference type="Pfam" id="PF10099"/>
    </source>
</evidence>
<reference evidence="13 14" key="1">
    <citation type="submission" date="2017-11" db="EMBL/GenBank/DDBJ databases">
        <title>Genomic Encyclopedia of Archaeal and Bacterial Type Strains, Phase II (KMG-II): From Individual Species to Whole Genera.</title>
        <authorList>
            <person name="Goeker M."/>
        </authorList>
    </citation>
    <scope>NUCLEOTIDE SEQUENCE [LARGE SCALE GENOMIC DNA]</scope>
    <source>
        <strain evidence="13 14">DSM 22413</strain>
    </source>
</reference>
<dbReference type="InterPro" id="IPR018764">
    <property type="entry name" value="RskA_C"/>
</dbReference>
<protein>
    <recommendedName>
        <fullName evidence="10">Regulator of SigK</fullName>
    </recommendedName>
    <alternativeName>
        <fullName evidence="9">Sigma-K anti-sigma factor RskA</fullName>
    </alternativeName>
</protein>
<keyword evidence="7 11" id="KW-0472">Membrane</keyword>
<sequence length="270" mass="27878">MSDTTNAPRDPAWELLPAYALDAVDDLDRRAVERLLAAEESARHELASLQATTAALVPDIEPPAHLRADVLARLAALDADGDADGARRDAADASVFPDAGTTGAAESADGTVVSLDAARRRRRRRWGVAGIAAAGVLALAVPTGIAVQQAQQRSQLEDERRAVAAILADPDAHLATSDVSTGGRASVLVADGQALFTASDLSDTGDHVYQLWRGPDPDHMVSAGVLTVRGGKTSTLVDAADDAVFAMTVEPEGGSQQPTTAPVVALTVPA</sequence>
<evidence type="ECO:0000313" key="14">
    <source>
        <dbReference type="Proteomes" id="UP000231586"/>
    </source>
</evidence>
<dbReference type="GO" id="GO:0005886">
    <property type="term" value="C:plasma membrane"/>
    <property type="evidence" value="ECO:0007669"/>
    <property type="project" value="UniProtKB-SubCell"/>
</dbReference>
<evidence type="ECO:0000256" key="8">
    <source>
        <dbReference type="ARBA" id="ARBA00023163"/>
    </source>
</evidence>
<proteinExistence type="predicted"/>
<keyword evidence="14" id="KW-1185">Reference proteome</keyword>
<dbReference type="AlphaFoldDB" id="A0A2M8WW84"/>
<keyword evidence="8" id="KW-0804">Transcription</keyword>
<dbReference type="PANTHER" id="PTHR37461:SF1">
    <property type="entry name" value="ANTI-SIGMA-K FACTOR RSKA"/>
    <property type="match status" value="1"/>
</dbReference>
<dbReference type="OrthoDB" id="153510at2"/>
<keyword evidence="5 11" id="KW-1133">Transmembrane helix</keyword>